<dbReference type="VEuPathDB" id="AmoebaDB:NAEGRDRAFT_64139"/>
<keyword evidence="5 7" id="KW-0472">Membrane</keyword>
<dbReference type="EMBL" id="GG738853">
    <property type="protein sequence ID" value="EFC47827.1"/>
    <property type="molecule type" value="Genomic_DNA"/>
</dbReference>
<evidence type="ECO:0000313" key="9">
    <source>
        <dbReference type="Proteomes" id="UP000006671"/>
    </source>
</evidence>
<organism evidence="9">
    <name type="scientific">Naegleria gruberi</name>
    <name type="common">Amoeba</name>
    <dbReference type="NCBI Taxonomy" id="5762"/>
    <lineage>
        <taxon>Eukaryota</taxon>
        <taxon>Discoba</taxon>
        <taxon>Heterolobosea</taxon>
        <taxon>Tetramitia</taxon>
        <taxon>Eutetramitia</taxon>
        <taxon>Vahlkampfiidae</taxon>
        <taxon>Naegleria</taxon>
    </lineage>
</organism>
<name>D2V5N1_NAEGR</name>
<protein>
    <submittedName>
        <fullName evidence="8">Predicted protein</fullName>
    </submittedName>
</protein>
<comment type="subcellular location">
    <subcellularLocation>
        <location evidence="1">Membrane</location>
        <topology evidence="1">Multi-pass membrane protein</topology>
    </subcellularLocation>
</comment>
<dbReference type="Pfam" id="PF14857">
    <property type="entry name" value="TMEM151"/>
    <property type="match status" value="1"/>
</dbReference>
<dbReference type="OrthoDB" id="190434at2759"/>
<evidence type="ECO:0000256" key="4">
    <source>
        <dbReference type="ARBA" id="ARBA00022989"/>
    </source>
</evidence>
<feature type="transmembrane region" description="Helical" evidence="7">
    <location>
        <begin position="111"/>
        <end position="135"/>
    </location>
</feature>
<evidence type="ECO:0000256" key="1">
    <source>
        <dbReference type="ARBA" id="ARBA00004141"/>
    </source>
</evidence>
<evidence type="ECO:0000256" key="6">
    <source>
        <dbReference type="SAM" id="MobiDB-lite"/>
    </source>
</evidence>
<gene>
    <name evidence="8" type="ORF">NAEGRDRAFT_64139</name>
</gene>
<evidence type="ECO:0000256" key="7">
    <source>
        <dbReference type="SAM" id="Phobius"/>
    </source>
</evidence>
<dbReference type="eggNOG" id="ENOG502SGCC">
    <property type="taxonomic scope" value="Eukaryota"/>
</dbReference>
<sequence>MVVTGNGSSPSYNSSEQQSLLYGSDKKTASNTQIIPSSNSALLTDNNNRQRQHHEINPNYDVAAAAWNGQQQQPLRTSNLQIREQKIDPYYSSRVTDTSCLDLCCSSGVSLFLVLFIVSASISQIICEIVVYPNYYENTLVQILPRVLVYVPLGLSILYYIILVFTCSTAKYLFNNKDASSIYDNVDKLTRARPTISLYVSCYHYETRIETYTDSEGNTKTRTYEERVTTYSETRAFNYNYFRDVSKPFLLEGTDKKYMKLKLKQVTFMSNPETKTALDDARRRIQMENRWRDTYMDYSENWSLDTAFKTNMLAKIKPEESSFFVSMPCYLLFSLFGLNSLYRVIFNRMCDTQEHLFVKEISVTPFPEQIAFTQQPIYNAGYSSVYGQGMLQSVYGLNQTEYQPPRLVLPPQQGQQPYPYGGNDYIPYQQQV</sequence>
<reference evidence="8 9" key="1">
    <citation type="journal article" date="2010" name="Cell">
        <title>The genome of Naegleria gruberi illuminates early eukaryotic versatility.</title>
        <authorList>
            <person name="Fritz-Laylin L.K."/>
            <person name="Prochnik S.E."/>
            <person name="Ginger M.L."/>
            <person name="Dacks J.B."/>
            <person name="Carpenter M.L."/>
            <person name="Field M.C."/>
            <person name="Kuo A."/>
            <person name="Paredez A."/>
            <person name="Chapman J."/>
            <person name="Pham J."/>
            <person name="Shu S."/>
            <person name="Neupane R."/>
            <person name="Cipriano M."/>
            <person name="Mancuso J."/>
            <person name="Tu H."/>
            <person name="Salamov A."/>
            <person name="Lindquist E."/>
            <person name="Shapiro H."/>
            <person name="Lucas S."/>
            <person name="Grigoriev I.V."/>
            <person name="Cande W.Z."/>
            <person name="Fulton C."/>
            <person name="Rokhsar D.S."/>
            <person name="Dawson S.C."/>
        </authorList>
    </citation>
    <scope>NUCLEOTIDE SEQUENCE [LARGE SCALE GENOMIC DNA]</scope>
    <source>
        <strain evidence="8 9">NEG-M</strain>
    </source>
</reference>
<dbReference type="AlphaFoldDB" id="D2V5N1"/>
<dbReference type="GO" id="GO:0016020">
    <property type="term" value="C:membrane"/>
    <property type="evidence" value="ECO:0007669"/>
    <property type="project" value="UniProtKB-SubCell"/>
</dbReference>
<dbReference type="InParanoid" id="D2V5N1"/>
<dbReference type="GeneID" id="8849234"/>
<dbReference type="PANTHER" id="PTHR31893:SF5">
    <property type="entry name" value="TRANSMEMBRANE PROTEIN 151 HOMOLOG"/>
    <property type="match status" value="1"/>
</dbReference>
<evidence type="ECO:0000313" key="8">
    <source>
        <dbReference type="EMBL" id="EFC47827.1"/>
    </source>
</evidence>
<keyword evidence="9" id="KW-1185">Reference proteome</keyword>
<proteinExistence type="inferred from homology"/>
<dbReference type="PANTHER" id="PTHR31893">
    <property type="entry name" value="TRANSMEMBRANE PROTEIN 151 HOMOLOG"/>
    <property type="match status" value="1"/>
</dbReference>
<dbReference type="RefSeq" id="XP_002680571.1">
    <property type="nucleotide sequence ID" value="XM_002680525.1"/>
</dbReference>
<dbReference type="KEGG" id="ngr:NAEGRDRAFT_64139"/>
<evidence type="ECO:0000256" key="3">
    <source>
        <dbReference type="ARBA" id="ARBA00022692"/>
    </source>
</evidence>
<keyword evidence="3 7" id="KW-0812">Transmembrane</keyword>
<feature type="transmembrane region" description="Helical" evidence="7">
    <location>
        <begin position="322"/>
        <end position="342"/>
    </location>
</feature>
<dbReference type="InterPro" id="IPR026767">
    <property type="entry name" value="Tmem151"/>
</dbReference>
<feature type="compositionally biased region" description="Low complexity" evidence="6">
    <location>
        <begin position="1"/>
        <end position="19"/>
    </location>
</feature>
<evidence type="ECO:0000256" key="5">
    <source>
        <dbReference type="ARBA" id="ARBA00023136"/>
    </source>
</evidence>
<keyword evidence="4 7" id="KW-1133">Transmembrane helix</keyword>
<evidence type="ECO:0000256" key="2">
    <source>
        <dbReference type="ARBA" id="ARBA00009583"/>
    </source>
</evidence>
<feature type="region of interest" description="Disordered" evidence="6">
    <location>
        <begin position="1"/>
        <end position="23"/>
    </location>
</feature>
<accession>D2V5N1</accession>
<feature type="transmembrane region" description="Helical" evidence="7">
    <location>
        <begin position="147"/>
        <end position="167"/>
    </location>
</feature>
<dbReference type="Proteomes" id="UP000006671">
    <property type="component" value="Unassembled WGS sequence"/>
</dbReference>
<comment type="similarity">
    <text evidence="2">Belongs to the TMEM151 family.</text>
</comment>